<dbReference type="PANTHER" id="PTHR30302:SF1">
    <property type="entry name" value="HYDROGENASE 2 MATURATION PROTEASE"/>
    <property type="match status" value="1"/>
</dbReference>
<protein>
    <submittedName>
        <fullName evidence="5">Hydrogenase maturation protease</fullName>
        <ecNumber evidence="5">3.4.23.-</ecNumber>
    </submittedName>
</protein>
<accession>A0ABR9HXJ8</accession>
<evidence type="ECO:0000256" key="2">
    <source>
        <dbReference type="ARBA" id="ARBA00022670"/>
    </source>
</evidence>
<dbReference type="SUPFAM" id="SSF53163">
    <property type="entry name" value="HybD-like"/>
    <property type="match status" value="1"/>
</dbReference>
<keyword evidence="3" id="KW-0064">Aspartyl protease</keyword>
<dbReference type="PANTHER" id="PTHR30302">
    <property type="entry name" value="HYDROGENASE 1 MATURATION PROTEASE"/>
    <property type="match status" value="1"/>
</dbReference>
<gene>
    <name evidence="5" type="ORF">H4696_002763</name>
</gene>
<dbReference type="Gene3D" id="3.40.50.1450">
    <property type="entry name" value="HybD-like"/>
    <property type="match status" value="1"/>
</dbReference>
<dbReference type="InterPro" id="IPR023430">
    <property type="entry name" value="Pept_HybD-like_dom_sf"/>
</dbReference>
<keyword evidence="4 5" id="KW-0378">Hydrolase</keyword>
<dbReference type="CDD" id="cd00518">
    <property type="entry name" value="H2MP"/>
    <property type="match status" value="1"/>
</dbReference>
<evidence type="ECO:0000256" key="1">
    <source>
        <dbReference type="ARBA" id="ARBA00006814"/>
    </source>
</evidence>
<evidence type="ECO:0000313" key="6">
    <source>
        <dbReference type="Proteomes" id="UP000631670"/>
    </source>
</evidence>
<dbReference type="EC" id="3.4.23.-" evidence="5"/>
<evidence type="ECO:0000313" key="5">
    <source>
        <dbReference type="EMBL" id="MBE1495663.1"/>
    </source>
</evidence>
<comment type="caution">
    <text evidence="5">The sequence shown here is derived from an EMBL/GenBank/DDBJ whole genome shotgun (WGS) entry which is preliminary data.</text>
</comment>
<dbReference type="Proteomes" id="UP000631670">
    <property type="component" value="Unassembled WGS sequence"/>
</dbReference>
<keyword evidence="2 5" id="KW-0645">Protease</keyword>
<organism evidence="5 6">
    <name type="scientific">Amycolatopsis lexingtonensis</name>
    <dbReference type="NCBI Taxonomy" id="218822"/>
    <lineage>
        <taxon>Bacteria</taxon>
        <taxon>Bacillati</taxon>
        <taxon>Actinomycetota</taxon>
        <taxon>Actinomycetes</taxon>
        <taxon>Pseudonocardiales</taxon>
        <taxon>Pseudonocardiaceae</taxon>
        <taxon>Amycolatopsis</taxon>
    </lineage>
</organism>
<dbReference type="NCBIfam" id="TIGR00072">
    <property type="entry name" value="hydrog_prot"/>
    <property type="match status" value="1"/>
</dbReference>
<name>A0ABR9HXJ8_9PSEU</name>
<comment type="similarity">
    <text evidence="1">Belongs to the peptidase A31 family.</text>
</comment>
<dbReference type="RefSeq" id="WP_192782302.1">
    <property type="nucleotide sequence ID" value="NZ_JADBEG010000001.1"/>
</dbReference>
<reference evidence="5 6" key="1">
    <citation type="submission" date="2020-10" db="EMBL/GenBank/DDBJ databases">
        <title>Sequencing the genomes of 1000 actinobacteria strains.</title>
        <authorList>
            <person name="Klenk H.-P."/>
        </authorList>
    </citation>
    <scope>NUCLEOTIDE SEQUENCE [LARGE SCALE GENOMIC DNA]</scope>
    <source>
        <strain evidence="5 6">DSM 44653</strain>
    </source>
</reference>
<dbReference type="GO" id="GO:0008233">
    <property type="term" value="F:peptidase activity"/>
    <property type="evidence" value="ECO:0007669"/>
    <property type="project" value="UniProtKB-KW"/>
</dbReference>
<keyword evidence="6" id="KW-1185">Reference proteome</keyword>
<dbReference type="GO" id="GO:0006508">
    <property type="term" value="P:proteolysis"/>
    <property type="evidence" value="ECO:0007669"/>
    <property type="project" value="UniProtKB-KW"/>
</dbReference>
<dbReference type="EMBL" id="JADBEG010000001">
    <property type="protein sequence ID" value="MBE1495663.1"/>
    <property type="molecule type" value="Genomic_DNA"/>
</dbReference>
<dbReference type="InterPro" id="IPR000671">
    <property type="entry name" value="Peptidase_A31"/>
</dbReference>
<sequence length="150" mass="14668">MTAVVLGLGNPLGGDDGIGPAVVAALPALPGVLVVPRIADPAQLLDAWAGADPAVLVDAVRSTSPAGEILRITGEGGWPAGAGRGGHTLDLAAAVRLGEALGLVPRRLVVIGITGTDFVPGQELSAPVAAAIPAAVRAVLAEGLWSSQVG</sequence>
<evidence type="ECO:0000256" key="4">
    <source>
        <dbReference type="ARBA" id="ARBA00022801"/>
    </source>
</evidence>
<evidence type="ECO:0000256" key="3">
    <source>
        <dbReference type="ARBA" id="ARBA00022750"/>
    </source>
</evidence>
<dbReference type="Pfam" id="PF01750">
    <property type="entry name" value="HycI"/>
    <property type="match status" value="1"/>
</dbReference>
<proteinExistence type="inferred from homology"/>